<evidence type="ECO:0000259" key="8">
    <source>
        <dbReference type="PROSITE" id="PS51837"/>
    </source>
</evidence>
<sequence>MCDPPSKLSYETTPLAQDHRNQEIASAQGPPPPYNPPPSSICSLCSNHDNAPTIPYAPTTTTIFVEPLEFNSKPTIVMCPSCNMYITTSVEHENVNHFCPICERQLGRYRRPCSFMCDPPSKLSYETTPLAQDHRNQEIASAQGPPPPYNPSPSSIPYAPTTTTVFVVPVEFNSKPAKVMCPYCNVSITTHVEHQAGTLTWLLCCFVSILVLTSTTSVQFVNVDWDVIIVHALQGS</sequence>
<dbReference type="AlphaFoldDB" id="A0A914E2Z3"/>
<organism evidence="9 10">
    <name type="scientific">Acrobeloides nanus</name>
    <dbReference type="NCBI Taxonomy" id="290746"/>
    <lineage>
        <taxon>Eukaryota</taxon>
        <taxon>Metazoa</taxon>
        <taxon>Ecdysozoa</taxon>
        <taxon>Nematoda</taxon>
        <taxon>Chromadorea</taxon>
        <taxon>Rhabditida</taxon>
        <taxon>Tylenchina</taxon>
        <taxon>Cephalobomorpha</taxon>
        <taxon>Cephaloboidea</taxon>
        <taxon>Cephalobidae</taxon>
        <taxon>Acrobeloides</taxon>
    </lineage>
</organism>
<evidence type="ECO:0000313" key="10">
    <source>
        <dbReference type="WBParaSite" id="ACRNAN_scaffold5371.g8898.t1"/>
    </source>
</evidence>
<dbReference type="SMART" id="SM00714">
    <property type="entry name" value="LITAF"/>
    <property type="match status" value="2"/>
</dbReference>
<dbReference type="GO" id="GO:0008270">
    <property type="term" value="F:zinc ion binding"/>
    <property type="evidence" value="ECO:0007669"/>
    <property type="project" value="TreeGrafter"/>
</dbReference>
<dbReference type="PANTHER" id="PTHR23292">
    <property type="entry name" value="LIPOPOLYSACCHARIDE-INDUCED TUMOR NECROSIS FACTOR-ALPHA FACTOR"/>
    <property type="match status" value="1"/>
</dbReference>
<dbReference type="GO" id="GO:0031902">
    <property type="term" value="C:late endosome membrane"/>
    <property type="evidence" value="ECO:0007669"/>
    <property type="project" value="UniProtKB-SubCell"/>
</dbReference>
<evidence type="ECO:0000256" key="4">
    <source>
        <dbReference type="ARBA" id="ARBA00005975"/>
    </source>
</evidence>
<evidence type="ECO:0000313" key="9">
    <source>
        <dbReference type="Proteomes" id="UP000887540"/>
    </source>
</evidence>
<evidence type="ECO:0000256" key="5">
    <source>
        <dbReference type="ARBA" id="ARBA00022723"/>
    </source>
</evidence>
<keyword evidence="6" id="KW-0862">Zinc</keyword>
<reference evidence="10" key="1">
    <citation type="submission" date="2022-11" db="UniProtKB">
        <authorList>
            <consortium name="WormBaseParasite"/>
        </authorList>
    </citation>
    <scope>IDENTIFICATION</scope>
</reference>
<dbReference type="PANTHER" id="PTHR23292:SF6">
    <property type="entry name" value="FI16602P1-RELATED"/>
    <property type="match status" value="1"/>
</dbReference>
<dbReference type="InterPro" id="IPR006629">
    <property type="entry name" value="LITAF"/>
</dbReference>
<dbReference type="GO" id="GO:0005765">
    <property type="term" value="C:lysosomal membrane"/>
    <property type="evidence" value="ECO:0007669"/>
    <property type="project" value="UniProtKB-SubCell"/>
</dbReference>
<evidence type="ECO:0000256" key="6">
    <source>
        <dbReference type="ARBA" id="ARBA00022833"/>
    </source>
</evidence>
<accession>A0A914E2Z3</accession>
<comment type="subcellular location">
    <subcellularLocation>
        <location evidence="2">Endosome membrane</location>
        <topology evidence="2">Peripheral membrane protein</topology>
    </subcellularLocation>
    <subcellularLocation>
        <location evidence="1">Late endosome membrane</location>
    </subcellularLocation>
    <subcellularLocation>
        <location evidence="3">Lysosome membrane</location>
        <topology evidence="3">Peripheral membrane protein</topology>
        <orientation evidence="3">Cytoplasmic side</orientation>
    </subcellularLocation>
</comment>
<dbReference type="InterPro" id="IPR037519">
    <property type="entry name" value="LITAF_fam"/>
</dbReference>
<protein>
    <submittedName>
        <fullName evidence="10">LITAF domain-containing protein</fullName>
    </submittedName>
</protein>
<dbReference type="Pfam" id="PF10601">
    <property type="entry name" value="zf-LITAF-like"/>
    <property type="match status" value="1"/>
</dbReference>
<name>A0A914E2Z3_9BILA</name>
<proteinExistence type="inferred from homology"/>
<evidence type="ECO:0000256" key="2">
    <source>
        <dbReference type="ARBA" id="ARBA00004481"/>
    </source>
</evidence>
<comment type="similarity">
    <text evidence="4">Belongs to the CDIP1/LITAF family.</text>
</comment>
<keyword evidence="9" id="KW-1185">Reference proteome</keyword>
<keyword evidence="5" id="KW-0479">Metal-binding</keyword>
<dbReference type="PROSITE" id="PS51837">
    <property type="entry name" value="LITAF"/>
    <property type="match status" value="1"/>
</dbReference>
<keyword evidence="7" id="KW-0472">Membrane</keyword>
<feature type="domain" description="LITAF" evidence="8">
    <location>
        <begin position="161"/>
        <end position="236"/>
    </location>
</feature>
<evidence type="ECO:0000256" key="3">
    <source>
        <dbReference type="ARBA" id="ARBA00004630"/>
    </source>
</evidence>
<evidence type="ECO:0000256" key="1">
    <source>
        <dbReference type="ARBA" id="ARBA00004414"/>
    </source>
</evidence>
<dbReference type="WBParaSite" id="ACRNAN_scaffold5371.g8898.t1">
    <property type="protein sequence ID" value="ACRNAN_scaffold5371.g8898.t1"/>
    <property type="gene ID" value="ACRNAN_scaffold5371.g8898"/>
</dbReference>
<evidence type="ECO:0000256" key="7">
    <source>
        <dbReference type="ARBA" id="ARBA00023136"/>
    </source>
</evidence>
<dbReference type="Proteomes" id="UP000887540">
    <property type="component" value="Unplaced"/>
</dbReference>